<dbReference type="OrthoDB" id="7058816at2"/>
<dbReference type="NCBIfam" id="NF011647">
    <property type="entry name" value="PRK15065.1"/>
    <property type="match status" value="1"/>
</dbReference>
<keyword evidence="7 10" id="KW-1133">Transmembrane helix</keyword>
<dbReference type="EMBL" id="AP019827">
    <property type="protein sequence ID" value="BBM40296.1"/>
    <property type="molecule type" value="Genomic_DNA"/>
</dbReference>
<evidence type="ECO:0000256" key="4">
    <source>
        <dbReference type="ARBA" id="ARBA00022597"/>
    </source>
</evidence>
<dbReference type="KEGG" id="lsz:JCM16776_0516"/>
<gene>
    <name evidence="11" type="ORF">JCM16776_0516</name>
</gene>
<dbReference type="RefSeq" id="WP_018451535.1">
    <property type="nucleotide sequence ID" value="NZ_AP019827.1"/>
</dbReference>
<dbReference type="GO" id="GO:0005886">
    <property type="term" value="C:plasma membrane"/>
    <property type="evidence" value="ECO:0007669"/>
    <property type="project" value="UniProtKB-SubCell"/>
</dbReference>
<keyword evidence="5" id="KW-0598">Phosphotransferase system</keyword>
<feature type="transmembrane region" description="Helical" evidence="10">
    <location>
        <begin position="186"/>
        <end position="205"/>
    </location>
</feature>
<feature type="transmembrane region" description="Helical" evidence="10">
    <location>
        <begin position="59"/>
        <end position="86"/>
    </location>
</feature>
<dbReference type="PANTHER" id="PTHR32502">
    <property type="entry name" value="N-ACETYLGALACTOSAMINE PERMEASE II COMPONENT-RELATED"/>
    <property type="match status" value="1"/>
</dbReference>
<evidence type="ECO:0000256" key="9">
    <source>
        <dbReference type="SAM" id="MobiDB-lite"/>
    </source>
</evidence>
<dbReference type="PANTHER" id="PTHR32502:SF25">
    <property type="entry name" value="PHOSPHOTRANSFERASE SYSTEM, MANNOSE-SPECIFIC EIIC"/>
    <property type="match status" value="1"/>
</dbReference>
<dbReference type="InterPro" id="IPR050303">
    <property type="entry name" value="GatZ_KbaZ_carbometab"/>
</dbReference>
<organism evidence="11 12">
    <name type="scientific">Leptotrichia shahii</name>
    <dbReference type="NCBI Taxonomy" id="157691"/>
    <lineage>
        <taxon>Bacteria</taxon>
        <taxon>Fusobacteriati</taxon>
        <taxon>Fusobacteriota</taxon>
        <taxon>Fusobacteriia</taxon>
        <taxon>Fusobacteriales</taxon>
        <taxon>Leptotrichiaceae</taxon>
        <taxon>Leptotrichia</taxon>
    </lineage>
</organism>
<evidence type="ECO:0000313" key="11">
    <source>
        <dbReference type="EMBL" id="BBM40296.1"/>
    </source>
</evidence>
<keyword evidence="4" id="KW-0762">Sugar transport</keyword>
<evidence type="ECO:0000256" key="7">
    <source>
        <dbReference type="ARBA" id="ARBA00022989"/>
    </source>
</evidence>
<feature type="transmembrane region" description="Helical" evidence="10">
    <location>
        <begin position="98"/>
        <end position="122"/>
    </location>
</feature>
<evidence type="ECO:0000256" key="5">
    <source>
        <dbReference type="ARBA" id="ARBA00022683"/>
    </source>
</evidence>
<evidence type="ECO:0000256" key="3">
    <source>
        <dbReference type="ARBA" id="ARBA00022475"/>
    </source>
</evidence>
<dbReference type="STRING" id="1122172.GCA_000373045_01924"/>
<keyword evidence="12" id="KW-1185">Reference proteome</keyword>
<evidence type="ECO:0000256" key="2">
    <source>
        <dbReference type="ARBA" id="ARBA00022448"/>
    </source>
</evidence>
<dbReference type="InterPro" id="IPR004700">
    <property type="entry name" value="PTS_IIC_man"/>
</dbReference>
<evidence type="ECO:0000256" key="8">
    <source>
        <dbReference type="ARBA" id="ARBA00023136"/>
    </source>
</evidence>
<keyword evidence="6 10" id="KW-0812">Transmembrane</keyword>
<evidence type="ECO:0000256" key="10">
    <source>
        <dbReference type="SAM" id="Phobius"/>
    </source>
</evidence>
<comment type="subcellular location">
    <subcellularLocation>
        <location evidence="1">Cell membrane</location>
        <topology evidence="1">Multi-pass membrane protein</topology>
    </subcellularLocation>
</comment>
<accession>A0A510JM65</accession>
<proteinExistence type="predicted"/>
<evidence type="ECO:0000256" key="1">
    <source>
        <dbReference type="ARBA" id="ARBA00004651"/>
    </source>
</evidence>
<feature type="transmembrane region" description="Helical" evidence="10">
    <location>
        <begin position="225"/>
        <end position="244"/>
    </location>
</feature>
<dbReference type="PROSITE" id="PS51106">
    <property type="entry name" value="PTS_EIIC_TYPE_4"/>
    <property type="match status" value="1"/>
</dbReference>
<dbReference type="AlphaFoldDB" id="A0A510JM65"/>
<dbReference type="GO" id="GO:0009401">
    <property type="term" value="P:phosphoenolpyruvate-dependent sugar phosphotransferase system"/>
    <property type="evidence" value="ECO:0007669"/>
    <property type="project" value="UniProtKB-KW"/>
</dbReference>
<name>A0A510JM65_9FUSO</name>
<evidence type="ECO:0000256" key="6">
    <source>
        <dbReference type="ARBA" id="ARBA00022692"/>
    </source>
</evidence>
<reference evidence="11 12" key="1">
    <citation type="submission" date="2019-07" db="EMBL/GenBank/DDBJ databases">
        <title>Complete Genome Sequence of Leptotrichia shahii Strain JCM 16776.</title>
        <authorList>
            <person name="Watanabe S."/>
            <person name="Cui L."/>
        </authorList>
    </citation>
    <scope>NUCLEOTIDE SEQUENCE [LARGE SCALE GENOMIC DNA]</scope>
    <source>
        <strain evidence="11 12">JCM16776</strain>
    </source>
</reference>
<keyword evidence="2" id="KW-0813">Transport</keyword>
<feature type="region of interest" description="Disordered" evidence="9">
    <location>
        <begin position="255"/>
        <end position="274"/>
    </location>
</feature>
<protein>
    <submittedName>
        <fullName evidence="11">PTS system alpha-glucoside-specific transporter subunit IIBC</fullName>
    </submittedName>
</protein>
<dbReference type="Pfam" id="PF03609">
    <property type="entry name" value="EII-Sor"/>
    <property type="match status" value="1"/>
</dbReference>
<evidence type="ECO:0000313" key="12">
    <source>
        <dbReference type="Proteomes" id="UP000322617"/>
    </source>
</evidence>
<sequence length="274" mass="28375">MDFNILAIILILIVAFLAGMEGILDQFQFHQPIIACSLVGLATGHMKECIMLGGALQLMALGWANVGAAVAPDAALASVASAIIFVKAGKFDAAGQNVAIGTAIALATAGLVLTMVVRTLSVVIVHQADREAEKGNFKGVEFWHMVALVCQGLRIAIPALLLLFIPSHIIQHALNSLPKWFTDGMTIGGGFVVAVGYAMVINLMANKEVWPFFFLGFAIAPLNELTLIATGIIGVCAAIIYLNVTSNGGGGNNGGGNGGSSASGDPLGDILNDY</sequence>
<dbReference type="Proteomes" id="UP000322617">
    <property type="component" value="Chromosome"/>
</dbReference>
<keyword evidence="3" id="KW-1003">Cell membrane</keyword>
<keyword evidence="8 10" id="KW-0472">Membrane</keyword>
<feature type="transmembrane region" description="Helical" evidence="10">
    <location>
        <begin position="142"/>
        <end position="165"/>
    </location>
</feature>